<comment type="caution">
    <text evidence="2">The sequence shown here is derived from an EMBL/GenBank/DDBJ whole genome shotgun (WGS) entry which is preliminary data.</text>
</comment>
<keyword evidence="1" id="KW-1133">Transmembrane helix</keyword>
<keyword evidence="1" id="KW-0472">Membrane</keyword>
<evidence type="ECO:0000313" key="3">
    <source>
        <dbReference type="Proteomes" id="UP000707206"/>
    </source>
</evidence>
<evidence type="ECO:0000256" key="1">
    <source>
        <dbReference type="SAM" id="Phobius"/>
    </source>
</evidence>
<protein>
    <submittedName>
        <fullName evidence="2">Uncharacterized protein</fullName>
    </submittedName>
</protein>
<reference evidence="2" key="2">
    <citation type="submission" date="2020-03" db="EMBL/GenBank/DDBJ databases">
        <title>Flavobacteriaceae bacterium strain TP-CH-4, a member of the family Flavobacteriaceae isolated from a deep-sea seamount.</title>
        <authorList>
            <person name="Zhang D.-C."/>
        </authorList>
    </citation>
    <scope>NUCLEOTIDE SEQUENCE</scope>
    <source>
        <strain evidence="2">TP-CH-4</strain>
    </source>
</reference>
<dbReference type="AlphaFoldDB" id="A0A967E6Z1"/>
<evidence type="ECO:0000313" key="2">
    <source>
        <dbReference type="EMBL" id="NHF59689.1"/>
    </source>
</evidence>
<sequence length="234" mass="26616">MKQHSNRFSFRQALEGLEGIGIICACYLTLFLKPLRDRWGLNKAEVARPFPGDELVSAPKTKFTHAVKINAPANYVWPWIAQIGQGKGGFYSYEALENLIGLQIYNSDVVLPEFQNPSIDDSVAFAPGDRTPIVICEPGRAMAIENSLDMDSNQKYDPKGPAPKNYLHLTWLWFVEAIDENHSRFTSRNRVDYAPNFKNKLMFGPLTEPIVFAMDRKMCLGIKKRAERLYRQNG</sequence>
<reference evidence="2" key="1">
    <citation type="submission" date="2019-07" db="EMBL/GenBank/DDBJ databases">
        <authorList>
            <person name="De-Chao Zhang Q."/>
        </authorList>
    </citation>
    <scope>NUCLEOTIDE SEQUENCE</scope>
    <source>
        <strain evidence="2">TP-CH-4</strain>
    </source>
</reference>
<feature type="transmembrane region" description="Helical" evidence="1">
    <location>
        <begin position="12"/>
        <end position="32"/>
    </location>
</feature>
<dbReference type="EMBL" id="VIKU02000002">
    <property type="protein sequence ID" value="NHF59689.1"/>
    <property type="molecule type" value="Genomic_DNA"/>
</dbReference>
<accession>A0A967E6Z1</accession>
<keyword evidence="1" id="KW-0812">Transmembrane</keyword>
<dbReference type="Proteomes" id="UP000707206">
    <property type="component" value="Unassembled WGS sequence"/>
</dbReference>
<proteinExistence type="predicted"/>
<organism evidence="2 3">
    <name type="scientific">Pelagihabitans pacificus</name>
    <dbReference type="NCBI Taxonomy" id="2696054"/>
    <lineage>
        <taxon>Bacteria</taxon>
        <taxon>Pseudomonadati</taxon>
        <taxon>Bacteroidota</taxon>
        <taxon>Flavobacteriia</taxon>
        <taxon>Flavobacteriales</taxon>
        <taxon>Flavobacteriaceae</taxon>
        <taxon>Pelagihabitans</taxon>
    </lineage>
</organism>
<keyword evidence="3" id="KW-1185">Reference proteome</keyword>
<dbReference type="RefSeq" id="WP_152574179.1">
    <property type="nucleotide sequence ID" value="NZ_VIKU02000002.1"/>
</dbReference>
<name>A0A967E6Z1_9FLAO</name>
<gene>
    <name evidence="2" type="ORF">FK220_010075</name>
</gene>